<accession>A0A8J5G6F8</accession>
<dbReference type="AlphaFoldDB" id="A0A8J5G6F8"/>
<reference evidence="3 4" key="1">
    <citation type="submission" date="2020-08" db="EMBL/GenBank/DDBJ databases">
        <title>Plant Genome Project.</title>
        <authorList>
            <person name="Zhang R.-G."/>
        </authorList>
    </citation>
    <scope>NUCLEOTIDE SEQUENCE [LARGE SCALE GENOMIC DNA]</scope>
    <source>
        <tissue evidence="3">Rhizome</tissue>
    </source>
</reference>
<evidence type="ECO:0000259" key="2">
    <source>
        <dbReference type="Pfam" id="PF07744"/>
    </source>
</evidence>
<comment type="caution">
    <text evidence="3">The sequence shown here is derived from an EMBL/GenBank/DDBJ whole genome shotgun (WGS) entry which is preliminary data.</text>
</comment>
<dbReference type="PANTHER" id="PTHR11477:SF37">
    <property type="entry name" value="SPEN PARALOGUE AND ORTHOLOGUE SPOC C-TERMINAL DOMAIN-CONTAINING PROTEIN"/>
    <property type="match status" value="1"/>
</dbReference>
<dbReference type="GO" id="GO:0005634">
    <property type="term" value="C:nucleus"/>
    <property type="evidence" value="ECO:0007669"/>
    <property type="project" value="TreeGrafter"/>
</dbReference>
<evidence type="ECO:0000256" key="1">
    <source>
        <dbReference type="SAM" id="MobiDB-lite"/>
    </source>
</evidence>
<organism evidence="3 4">
    <name type="scientific">Zingiber officinale</name>
    <name type="common">Ginger</name>
    <name type="synonym">Amomum zingiber</name>
    <dbReference type="NCBI Taxonomy" id="94328"/>
    <lineage>
        <taxon>Eukaryota</taxon>
        <taxon>Viridiplantae</taxon>
        <taxon>Streptophyta</taxon>
        <taxon>Embryophyta</taxon>
        <taxon>Tracheophyta</taxon>
        <taxon>Spermatophyta</taxon>
        <taxon>Magnoliopsida</taxon>
        <taxon>Liliopsida</taxon>
        <taxon>Zingiberales</taxon>
        <taxon>Zingiberaceae</taxon>
        <taxon>Zingiber</taxon>
    </lineage>
</organism>
<dbReference type="EMBL" id="JACMSC010000012">
    <property type="protein sequence ID" value="KAG6496714.1"/>
    <property type="molecule type" value="Genomic_DNA"/>
</dbReference>
<gene>
    <name evidence="3" type="ORF">ZIOFF_044584</name>
</gene>
<proteinExistence type="predicted"/>
<dbReference type="PANTHER" id="PTHR11477">
    <property type="entry name" value="TRANSCRIPTION FACTOR S-II ZINC FINGER DOMAIN-CONTAINING PROTEIN"/>
    <property type="match status" value="1"/>
</dbReference>
<protein>
    <recommendedName>
        <fullName evidence="2">Spen paralogue and orthologue SPOC C-terminal domain-containing protein</fullName>
    </recommendedName>
</protein>
<evidence type="ECO:0000313" key="3">
    <source>
        <dbReference type="EMBL" id="KAG6496714.1"/>
    </source>
</evidence>
<sequence length="734" mass="80516">MFNFYFFSGEKAQDIKWSDLIEIKGKVRLHAFEKFIQELPRSRTRALMVISLCWKTGSSLSGLKGMEEIANDYKESKRVGFAQICPGIDLYVCPRSDTIITILAKFGFFKGMNAVVEVPNSLIGCVVWRRGCQTSTSTIKALDRKLTSLVQKQPHSSEEISTNDGSDKQNGNSKQAPLSATEADGMPLHYLSEVKYSNIDIASHTSTKNKLDDSGVELSNSLKTTSNGQIAATLPYNSPIAPVQISPQNVEMMSKGSLRNPLLHAAEAKSVPDSEPVRQVPMQPTQVITENHQRNTICDENLNALSSFLDHFIQSTAPIPPLQPQTAQRPCTSSRENLMETVSKPERCMMHIKGSNNPATRPTMTQTTLLGSASLPSDLSERIIQSTSSVTKNTSVLFLFMFLQETNVGFSSSEIPSEFVSEPRKSSLGNESSYVLPGPPLLPLPGPRPLALGPPPSLTQAPNVSASSVDVDDLPEFDFSSACAGLDKPVNRFSWFTNCNSDAVPFTKQSPRDLGKTPTLLGSTTMQSVEVIQKRQLATFPDNMIKNYQGSPTETNLQKPILDNKVVMKSSLSHGQLCSHAHNSSVGSISNSIFSRRHRWDESDDDMPEWYPPDLVQQVDQTQTTTTINLPSPVNNWKSEFSRRHPLIASPSPTSLGSPRGPILPHSHLSGSRPPSSLSHDPVAPLHSRATLGFNHSIQRSPLAQNATILSSYQTSTSDKGATNTTPWFRNTRL</sequence>
<feature type="region of interest" description="Disordered" evidence="1">
    <location>
        <begin position="713"/>
        <end position="734"/>
    </location>
</feature>
<keyword evidence="4" id="KW-1185">Reference proteome</keyword>
<feature type="compositionally biased region" description="Polar residues" evidence="1">
    <location>
        <begin position="151"/>
        <end position="178"/>
    </location>
</feature>
<name>A0A8J5G6F8_ZINOF</name>
<dbReference type="GO" id="GO:0006351">
    <property type="term" value="P:DNA-templated transcription"/>
    <property type="evidence" value="ECO:0007669"/>
    <property type="project" value="TreeGrafter"/>
</dbReference>
<feature type="region of interest" description="Disordered" evidence="1">
    <location>
        <begin position="151"/>
        <end position="182"/>
    </location>
</feature>
<feature type="domain" description="Spen paralogue and orthologue SPOC C-terminal" evidence="2">
    <location>
        <begin position="3"/>
        <end position="129"/>
    </location>
</feature>
<feature type="compositionally biased region" description="Polar residues" evidence="1">
    <location>
        <begin position="669"/>
        <end position="679"/>
    </location>
</feature>
<dbReference type="Pfam" id="PF07744">
    <property type="entry name" value="SPOC"/>
    <property type="match status" value="1"/>
</dbReference>
<dbReference type="CDD" id="cd21538">
    <property type="entry name" value="SPOC_TFIIS"/>
    <property type="match status" value="1"/>
</dbReference>
<dbReference type="InterPro" id="IPR012921">
    <property type="entry name" value="SPOC_C"/>
</dbReference>
<dbReference type="Proteomes" id="UP000734854">
    <property type="component" value="Unassembled WGS sequence"/>
</dbReference>
<feature type="region of interest" description="Disordered" evidence="1">
    <location>
        <begin position="646"/>
        <end position="684"/>
    </location>
</feature>
<evidence type="ECO:0000313" key="4">
    <source>
        <dbReference type="Proteomes" id="UP000734854"/>
    </source>
</evidence>